<keyword evidence="2" id="KW-1185">Reference proteome</keyword>
<name>A0A3S5B1Y0_9PLAT</name>
<organism evidence="1 2">
    <name type="scientific">Protopolystoma xenopodis</name>
    <dbReference type="NCBI Taxonomy" id="117903"/>
    <lineage>
        <taxon>Eukaryota</taxon>
        <taxon>Metazoa</taxon>
        <taxon>Spiralia</taxon>
        <taxon>Lophotrochozoa</taxon>
        <taxon>Platyhelminthes</taxon>
        <taxon>Monogenea</taxon>
        <taxon>Polyopisthocotylea</taxon>
        <taxon>Polystomatidea</taxon>
        <taxon>Polystomatidae</taxon>
        <taxon>Protopolystoma</taxon>
    </lineage>
</organism>
<comment type="caution">
    <text evidence="1">The sequence shown here is derived from an EMBL/GenBank/DDBJ whole genome shotgun (WGS) entry which is preliminary data.</text>
</comment>
<proteinExistence type="predicted"/>
<reference evidence="1" key="1">
    <citation type="submission" date="2018-11" db="EMBL/GenBank/DDBJ databases">
        <authorList>
            <consortium name="Pathogen Informatics"/>
        </authorList>
    </citation>
    <scope>NUCLEOTIDE SEQUENCE</scope>
</reference>
<gene>
    <name evidence="1" type="ORF">PXEA_LOCUS24742</name>
</gene>
<sequence>MYLLESQKCHNADSFLIRFERKSQQEFIKKPSISVPYFNIFQTTLVVGTQPELARRDGRGQCTPFLGCTICHSLSLTDYRHRATRGQKGYIVRRLVVIGCGHHPATDDKAVSA</sequence>
<protein>
    <submittedName>
        <fullName evidence="1">Uncharacterized protein</fullName>
    </submittedName>
</protein>
<dbReference type="EMBL" id="CAAALY010120861">
    <property type="protein sequence ID" value="VEL31302.1"/>
    <property type="molecule type" value="Genomic_DNA"/>
</dbReference>
<accession>A0A3S5B1Y0</accession>
<dbReference type="AlphaFoldDB" id="A0A3S5B1Y0"/>
<dbReference type="Proteomes" id="UP000784294">
    <property type="component" value="Unassembled WGS sequence"/>
</dbReference>
<evidence type="ECO:0000313" key="1">
    <source>
        <dbReference type="EMBL" id="VEL31302.1"/>
    </source>
</evidence>
<evidence type="ECO:0000313" key="2">
    <source>
        <dbReference type="Proteomes" id="UP000784294"/>
    </source>
</evidence>